<protein>
    <submittedName>
        <fullName evidence="1">Uncharacterized protein</fullName>
    </submittedName>
</protein>
<gene>
    <name evidence="1" type="ORF">PflQ2_0679</name>
</gene>
<dbReference type="EMBL" id="AGBM01000001">
    <property type="protein sequence ID" value="EJL04838.1"/>
    <property type="molecule type" value="Genomic_DNA"/>
</dbReference>
<dbReference type="Proteomes" id="UP000007289">
    <property type="component" value="Chromosome"/>
</dbReference>
<accession>J2F6V4</accession>
<dbReference type="HOGENOM" id="CLU_3102742_0_0_6"/>
<reference evidence="1" key="1">
    <citation type="journal article" date="2012" name="PLoS Genet.">
        <title>Comparative Genomics of Plant-Associated Pseudomonas spp.: Insights into Diversity and Inheritance of Traits Involved in Multitrophic Interactions.</title>
        <authorList>
            <person name="Loper J.E."/>
            <person name="Hassan K.A."/>
            <person name="Mavrodi D.V."/>
            <person name="Davis E.W.II."/>
            <person name="Lim C.K."/>
            <person name="Shaffer B.T."/>
            <person name="Elbourne L.D."/>
            <person name="Stockwell V.O."/>
            <person name="Hartney S.L."/>
            <person name="Breakwell K."/>
            <person name="Henkels M.D."/>
            <person name="Tetu S.G."/>
            <person name="Rangel L.I."/>
            <person name="Kidarsa T.A."/>
            <person name="Wilson N.L."/>
            <person name="van de Mortel J.E."/>
            <person name="Song C."/>
            <person name="Blumhagen R."/>
            <person name="Radune D."/>
            <person name="Hostetler J.B."/>
            <person name="Brinkac L.M."/>
            <person name="Durkin A.S."/>
            <person name="Kluepfel D.A."/>
            <person name="Wechter W.P."/>
            <person name="Anderson A.J."/>
            <person name="Kim Y.C."/>
            <person name="Pierson L.S.III."/>
            <person name="Pierson E.A."/>
            <person name="Lindow S.E."/>
            <person name="Kobayashi D.Y."/>
            <person name="Raaijmakers J.M."/>
            <person name="Weller D.M."/>
            <person name="Thomashow L.S."/>
            <person name="Allen A.E."/>
            <person name="Paulsen I.T."/>
        </authorList>
    </citation>
    <scope>NUCLEOTIDE SEQUENCE [LARGE SCALE GENOMIC DNA]</scope>
    <source>
        <strain evidence="1">Q2-87</strain>
    </source>
</reference>
<sequence length="51" mass="5405">MGKSSGNPEVDIAVVSAMYRLTMEGPYMVPAGQETFDITAPFVLSPSAKRG</sequence>
<proteinExistence type="predicted"/>
<evidence type="ECO:0000313" key="1">
    <source>
        <dbReference type="EMBL" id="EJL04838.1"/>
    </source>
</evidence>
<organism evidence="1">
    <name type="scientific">Pseudomonas fluorescens (strain Q2-87)</name>
    <dbReference type="NCBI Taxonomy" id="1038922"/>
    <lineage>
        <taxon>Bacteria</taxon>
        <taxon>Pseudomonadati</taxon>
        <taxon>Pseudomonadota</taxon>
        <taxon>Gammaproteobacteria</taxon>
        <taxon>Pseudomonadales</taxon>
        <taxon>Pseudomonadaceae</taxon>
        <taxon>Pseudomonas</taxon>
    </lineage>
</organism>
<dbReference type="PATRIC" id="fig|1038922.3.peg.4847"/>
<comment type="caution">
    <text evidence="1">The sequence shown here is derived from an EMBL/GenBank/DDBJ whole genome shotgun (WGS) entry which is preliminary data.</text>
</comment>
<name>J2F6V4_PSEFQ</name>
<dbReference type="AlphaFoldDB" id="J2F6V4"/>